<evidence type="ECO:0000313" key="2">
    <source>
        <dbReference type="Proteomes" id="UP000664521"/>
    </source>
</evidence>
<comment type="caution">
    <text evidence="1">The sequence shown here is derived from an EMBL/GenBank/DDBJ whole genome shotgun (WGS) entry which is preliminary data.</text>
</comment>
<dbReference type="EMBL" id="CAJPDS010000094">
    <property type="protein sequence ID" value="CAF9936742.1"/>
    <property type="molecule type" value="Genomic_DNA"/>
</dbReference>
<dbReference type="InterPro" id="IPR036396">
    <property type="entry name" value="Cyt_P450_sf"/>
</dbReference>
<name>A0A8H3IQM0_9LECA</name>
<keyword evidence="2" id="KW-1185">Reference proteome</keyword>
<gene>
    <name evidence="1" type="ORF">HETSPECPRED_010441</name>
</gene>
<dbReference type="Proteomes" id="UP000664521">
    <property type="component" value="Unassembled WGS sequence"/>
</dbReference>
<dbReference type="SUPFAM" id="SSF48264">
    <property type="entry name" value="Cytochrome P450"/>
    <property type="match status" value="1"/>
</dbReference>
<proteinExistence type="predicted"/>
<dbReference type="Gene3D" id="1.10.630.10">
    <property type="entry name" value="Cytochrome P450"/>
    <property type="match status" value="1"/>
</dbReference>
<dbReference type="GO" id="GO:0005506">
    <property type="term" value="F:iron ion binding"/>
    <property type="evidence" value="ECO:0007669"/>
    <property type="project" value="InterPro"/>
</dbReference>
<reference evidence="1" key="1">
    <citation type="submission" date="2021-03" db="EMBL/GenBank/DDBJ databases">
        <authorList>
            <person name="Tagirdzhanova G."/>
        </authorList>
    </citation>
    <scope>NUCLEOTIDE SEQUENCE</scope>
</reference>
<protein>
    <submittedName>
        <fullName evidence="1">Uncharacterized protein</fullName>
    </submittedName>
</protein>
<dbReference type="GO" id="GO:0004497">
    <property type="term" value="F:monooxygenase activity"/>
    <property type="evidence" value="ECO:0007669"/>
    <property type="project" value="InterPro"/>
</dbReference>
<dbReference type="AlphaFoldDB" id="A0A8H3IQM0"/>
<dbReference type="PANTHER" id="PTHR24306:SF7">
    <property type="entry name" value="AHBB"/>
    <property type="match status" value="1"/>
</dbReference>
<organism evidence="1 2">
    <name type="scientific">Heterodermia speciosa</name>
    <dbReference type="NCBI Taxonomy" id="116794"/>
    <lineage>
        <taxon>Eukaryota</taxon>
        <taxon>Fungi</taxon>
        <taxon>Dikarya</taxon>
        <taxon>Ascomycota</taxon>
        <taxon>Pezizomycotina</taxon>
        <taxon>Lecanoromycetes</taxon>
        <taxon>OSLEUM clade</taxon>
        <taxon>Lecanoromycetidae</taxon>
        <taxon>Caliciales</taxon>
        <taxon>Physciaceae</taxon>
        <taxon>Heterodermia</taxon>
    </lineage>
</organism>
<sequence>MRDPERFIRQVSERSNHGIFSLQILGRTWNIVTDRALLAQVYQLAGTCIEPSSAQWSLLCRVFGANKRFKQAFLNAREDMCGSPDLYVPHQSEPSTLLSTTTQRIQLQIPQLVSFSEGSVDQSPWERSSHAELVHGDAVEADLFALITTFAGHAILPSLLGSEFLDTYPGVFDDLRKLDSSMKYLLLGLPRWFPIESLASANIARHRLDNSIDSFHRAIDKVAAGRKPELPWRDMSDVSEEMKGRCALWRKHKLPPAVKGPLDLQLIWTINFNVINLIFWLLLRIYSTPNLVEQIRTETAFSAKASQPRQSFGIPEPPLLELSVKRLSQSCPLLKSCFYRCMRLDTSPVSIYSICRDMVITKSRQDLFGNERPASYQVKAGEMLAIPLQVHHRDLQESNFGAETFLVESETGSEQIVDGPRHSIPLDDPETLFPFGEFSESIILALVAGILALWDLESLHPEQPAFPCHQTSPNFSSPVDDVRFRVRRRRLSIAK</sequence>
<dbReference type="GO" id="GO:0016705">
    <property type="term" value="F:oxidoreductase activity, acting on paired donors, with incorporation or reduction of molecular oxygen"/>
    <property type="evidence" value="ECO:0007669"/>
    <property type="project" value="InterPro"/>
</dbReference>
<dbReference type="GO" id="GO:0020037">
    <property type="term" value="F:heme binding"/>
    <property type="evidence" value="ECO:0007669"/>
    <property type="project" value="InterPro"/>
</dbReference>
<evidence type="ECO:0000313" key="1">
    <source>
        <dbReference type="EMBL" id="CAF9936742.1"/>
    </source>
</evidence>
<dbReference type="PANTHER" id="PTHR24306">
    <property type="match status" value="1"/>
</dbReference>
<dbReference type="OrthoDB" id="3366823at2759"/>
<accession>A0A8H3IQM0</accession>